<keyword evidence="3" id="KW-0597">Phosphoprotein</keyword>
<evidence type="ECO:0000259" key="7">
    <source>
        <dbReference type="PROSITE" id="PS50112"/>
    </source>
</evidence>
<dbReference type="InterPro" id="IPR000014">
    <property type="entry name" value="PAS"/>
</dbReference>
<dbReference type="Pfam" id="PF00989">
    <property type="entry name" value="PAS"/>
    <property type="match status" value="1"/>
</dbReference>
<dbReference type="InterPro" id="IPR003661">
    <property type="entry name" value="HisK_dim/P_dom"/>
</dbReference>
<dbReference type="InterPro" id="IPR036890">
    <property type="entry name" value="HATPase_C_sf"/>
</dbReference>
<dbReference type="CDD" id="cd00082">
    <property type="entry name" value="HisKA"/>
    <property type="match status" value="1"/>
</dbReference>
<dbReference type="CDD" id="cd00130">
    <property type="entry name" value="PAS"/>
    <property type="match status" value="3"/>
</dbReference>
<feature type="domain" description="PAC" evidence="8">
    <location>
        <begin position="70"/>
        <end position="121"/>
    </location>
</feature>
<dbReference type="Gene3D" id="1.10.287.130">
    <property type="match status" value="1"/>
</dbReference>
<accession>A0A1J5Q053</accession>
<dbReference type="SMART" id="SM00387">
    <property type="entry name" value="HATPase_c"/>
    <property type="match status" value="1"/>
</dbReference>
<comment type="catalytic activity">
    <reaction evidence="1">
        <text>ATP + protein L-histidine = ADP + protein N-phospho-L-histidine.</text>
        <dbReference type="EC" id="2.7.13.3"/>
    </reaction>
</comment>
<dbReference type="PANTHER" id="PTHR43304:SF1">
    <property type="entry name" value="PAC DOMAIN-CONTAINING PROTEIN"/>
    <property type="match status" value="1"/>
</dbReference>
<dbReference type="InterPro" id="IPR052162">
    <property type="entry name" value="Sensor_kinase/Photoreceptor"/>
</dbReference>
<dbReference type="InterPro" id="IPR001610">
    <property type="entry name" value="PAC"/>
</dbReference>
<feature type="domain" description="PAS" evidence="7">
    <location>
        <begin position="1"/>
        <end position="81"/>
    </location>
</feature>
<evidence type="ECO:0000313" key="9">
    <source>
        <dbReference type="EMBL" id="OIQ73236.1"/>
    </source>
</evidence>
<dbReference type="SUPFAM" id="SSF47384">
    <property type="entry name" value="Homodimeric domain of signal transducing histidine kinase"/>
    <property type="match status" value="1"/>
</dbReference>
<dbReference type="SMART" id="SM00091">
    <property type="entry name" value="PAS"/>
    <property type="match status" value="3"/>
</dbReference>
<dbReference type="InterPro" id="IPR036097">
    <property type="entry name" value="HisK_dim/P_sf"/>
</dbReference>
<dbReference type="SUPFAM" id="SSF55874">
    <property type="entry name" value="ATPase domain of HSP90 chaperone/DNA topoisomerase II/histidine kinase"/>
    <property type="match status" value="1"/>
</dbReference>
<dbReference type="PRINTS" id="PR00344">
    <property type="entry name" value="BCTRLSENSOR"/>
</dbReference>
<dbReference type="Pfam" id="PF08448">
    <property type="entry name" value="PAS_4"/>
    <property type="match status" value="1"/>
</dbReference>
<dbReference type="PROSITE" id="PS50112">
    <property type="entry name" value="PAS"/>
    <property type="match status" value="2"/>
</dbReference>
<dbReference type="EC" id="2.7.13.3" evidence="2"/>
<dbReference type="PROSITE" id="PS50113">
    <property type="entry name" value="PAC"/>
    <property type="match status" value="3"/>
</dbReference>
<keyword evidence="5 9" id="KW-0418">Kinase</keyword>
<dbReference type="InterPro" id="IPR005467">
    <property type="entry name" value="His_kinase_dom"/>
</dbReference>
<keyword evidence="4 9" id="KW-0808">Transferase</keyword>
<dbReference type="Pfam" id="PF02518">
    <property type="entry name" value="HATPase_c"/>
    <property type="match status" value="1"/>
</dbReference>
<dbReference type="PANTHER" id="PTHR43304">
    <property type="entry name" value="PHYTOCHROME-LIKE PROTEIN CPH1"/>
    <property type="match status" value="1"/>
</dbReference>
<dbReference type="AlphaFoldDB" id="A0A1J5Q053"/>
<evidence type="ECO:0000259" key="8">
    <source>
        <dbReference type="PROSITE" id="PS50113"/>
    </source>
</evidence>
<reference evidence="9" key="1">
    <citation type="submission" date="2016-10" db="EMBL/GenBank/DDBJ databases">
        <title>Sequence of Gallionella enrichment culture.</title>
        <authorList>
            <person name="Poehlein A."/>
            <person name="Muehling M."/>
            <person name="Daniel R."/>
        </authorList>
    </citation>
    <scope>NUCLEOTIDE SEQUENCE</scope>
</reference>
<dbReference type="Pfam" id="PF08447">
    <property type="entry name" value="PAS_3"/>
    <property type="match status" value="1"/>
</dbReference>
<dbReference type="GO" id="GO:0000155">
    <property type="term" value="F:phosphorelay sensor kinase activity"/>
    <property type="evidence" value="ECO:0007669"/>
    <property type="project" value="InterPro"/>
</dbReference>
<evidence type="ECO:0000259" key="6">
    <source>
        <dbReference type="PROSITE" id="PS50109"/>
    </source>
</evidence>
<dbReference type="InterPro" id="IPR013767">
    <property type="entry name" value="PAS_fold"/>
</dbReference>
<evidence type="ECO:0000256" key="4">
    <source>
        <dbReference type="ARBA" id="ARBA00022679"/>
    </source>
</evidence>
<sequence>MQNASIINSAVVTIALLDQDGNILSINSALERLFETTSDEMYGKPFANLLSGQMVEYFARSDEAEKVFNYRGEIEVVLKSGAWIALDVGVNAWTTEEGLLRYTVVMRDITDRRRIENQLRETQHRLEVALTGAQIGVFDIDVHTGHSIVSATWKVLMGLDPELDNDVQQEWKSRVHPDDRMMIAEADKACIEGRAERSTTEYRIKAPDGPWRWMRSDAVAVARDKHGVALRLVGIQADITERVKDKEDLRASEAQFRSAIEDAPVGMAIVDTNGKFLQVNQSLAYFAGVSQSQSMTESFLRMTHPDDRGAVMNEISRLLAGQVKSFHKETRYINSNGTVIWGLLSVAIVRDSRDRPRSFVVQVQDLTEMRKADLLKRQFVSTISHELGTPLTSINGAISLVLNAMKGDVSEKARRLLSIAQTNCDRLILLVNDILDIEKNAAGELQFYPVQAEITKMINDAVAANAPFAAQYDVAYDFNSPKGAMSVSVDVNRFQQVMTNLLSNAAKFSTRGSRVEIAVRRVKAGILISVTNQGSGIASDFSPKVFAPFSQQDSSETRANGGTGLGLHICRLIVERMGGTIGFDSVPNQSTTFWFTVPAEGSVEADRVA</sequence>
<comment type="caution">
    <text evidence="9">The sequence shown here is derived from an EMBL/GenBank/DDBJ whole genome shotgun (WGS) entry which is preliminary data.</text>
</comment>
<dbReference type="Gene3D" id="3.30.450.20">
    <property type="entry name" value="PAS domain"/>
    <property type="match status" value="3"/>
</dbReference>
<feature type="domain" description="PAC" evidence="8">
    <location>
        <begin position="326"/>
        <end position="378"/>
    </location>
</feature>
<protein>
    <recommendedName>
        <fullName evidence="2">histidine kinase</fullName>
        <ecNumber evidence="2">2.7.13.3</ecNumber>
    </recommendedName>
</protein>
<evidence type="ECO:0000256" key="1">
    <source>
        <dbReference type="ARBA" id="ARBA00000085"/>
    </source>
</evidence>
<dbReference type="SMART" id="SM00388">
    <property type="entry name" value="HisKA"/>
    <property type="match status" value="1"/>
</dbReference>
<dbReference type="InterPro" id="IPR013655">
    <property type="entry name" value="PAS_fold_3"/>
</dbReference>
<dbReference type="InterPro" id="IPR000700">
    <property type="entry name" value="PAS-assoc_C"/>
</dbReference>
<dbReference type="GO" id="GO:0006355">
    <property type="term" value="P:regulation of DNA-templated transcription"/>
    <property type="evidence" value="ECO:0007669"/>
    <property type="project" value="InterPro"/>
</dbReference>
<evidence type="ECO:0000256" key="2">
    <source>
        <dbReference type="ARBA" id="ARBA00012438"/>
    </source>
</evidence>
<dbReference type="PROSITE" id="PS50109">
    <property type="entry name" value="HIS_KIN"/>
    <property type="match status" value="1"/>
</dbReference>
<dbReference type="FunFam" id="3.30.565.10:FF:000006">
    <property type="entry name" value="Sensor histidine kinase WalK"/>
    <property type="match status" value="1"/>
</dbReference>
<evidence type="ECO:0000256" key="5">
    <source>
        <dbReference type="ARBA" id="ARBA00022777"/>
    </source>
</evidence>
<feature type="domain" description="Histidine kinase" evidence="6">
    <location>
        <begin position="382"/>
        <end position="601"/>
    </location>
</feature>
<dbReference type="InterPro" id="IPR035965">
    <property type="entry name" value="PAS-like_dom_sf"/>
</dbReference>
<dbReference type="InterPro" id="IPR013656">
    <property type="entry name" value="PAS_4"/>
</dbReference>
<feature type="domain" description="PAC" evidence="8">
    <location>
        <begin position="198"/>
        <end position="251"/>
    </location>
</feature>
<dbReference type="SUPFAM" id="SSF55785">
    <property type="entry name" value="PYP-like sensor domain (PAS domain)"/>
    <property type="match status" value="3"/>
</dbReference>
<gene>
    <name evidence="9" type="primary">yycG_3</name>
    <name evidence="9" type="ORF">GALL_451270</name>
</gene>
<organism evidence="9">
    <name type="scientific">mine drainage metagenome</name>
    <dbReference type="NCBI Taxonomy" id="410659"/>
    <lineage>
        <taxon>unclassified sequences</taxon>
        <taxon>metagenomes</taxon>
        <taxon>ecological metagenomes</taxon>
    </lineage>
</organism>
<dbReference type="SMART" id="SM00086">
    <property type="entry name" value="PAC"/>
    <property type="match status" value="3"/>
</dbReference>
<dbReference type="Pfam" id="PF00512">
    <property type="entry name" value="HisKA"/>
    <property type="match status" value="1"/>
</dbReference>
<dbReference type="NCBIfam" id="TIGR00229">
    <property type="entry name" value="sensory_box"/>
    <property type="match status" value="2"/>
</dbReference>
<proteinExistence type="predicted"/>
<dbReference type="EMBL" id="MLJW01002947">
    <property type="protein sequence ID" value="OIQ73236.1"/>
    <property type="molecule type" value="Genomic_DNA"/>
</dbReference>
<feature type="domain" description="PAS" evidence="7">
    <location>
        <begin position="252"/>
        <end position="322"/>
    </location>
</feature>
<dbReference type="InterPro" id="IPR003594">
    <property type="entry name" value="HATPase_dom"/>
</dbReference>
<dbReference type="InterPro" id="IPR004358">
    <property type="entry name" value="Sig_transdc_His_kin-like_C"/>
</dbReference>
<dbReference type="Gene3D" id="3.30.565.10">
    <property type="entry name" value="Histidine kinase-like ATPase, C-terminal domain"/>
    <property type="match status" value="1"/>
</dbReference>
<name>A0A1J5Q053_9ZZZZ</name>
<evidence type="ECO:0000256" key="3">
    <source>
        <dbReference type="ARBA" id="ARBA00022553"/>
    </source>
</evidence>